<evidence type="ECO:0000313" key="2">
    <source>
        <dbReference type="EMBL" id="KAL2336308.1"/>
    </source>
</evidence>
<evidence type="ECO:0000256" key="1">
    <source>
        <dbReference type="SAM" id="Phobius"/>
    </source>
</evidence>
<gene>
    <name evidence="2" type="ORF">Fmac_010754</name>
</gene>
<comment type="caution">
    <text evidence="2">The sequence shown here is derived from an EMBL/GenBank/DDBJ whole genome shotgun (WGS) entry which is preliminary data.</text>
</comment>
<evidence type="ECO:0008006" key="4">
    <source>
        <dbReference type="Google" id="ProtNLM"/>
    </source>
</evidence>
<dbReference type="EMBL" id="JBGMDY010000004">
    <property type="protein sequence ID" value="KAL2336308.1"/>
    <property type="molecule type" value="Genomic_DNA"/>
</dbReference>
<keyword evidence="3" id="KW-1185">Reference proteome</keyword>
<feature type="transmembrane region" description="Helical" evidence="1">
    <location>
        <begin position="12"/>
        <end position="31"/>
    </location>
</feature>
<dbReference type="Proteomes" id="UP001603857">
    <property type="component" value="Unassembled WGS sequence"/>
</dbReference>
<proteinExistence type="predicted"/>
<keyword evidence="1" id="KW-1133">Transmembrane helix</keyword>
<dbReference type="AlphaFoldDB" id="A0ABD1MKJ0"/>
<name>A0ABD1MKJ0_9FABA</name>
<keyword evidence="1" id="KW-0812">Transmembrane</keyword>
<keyword evidence="1" id="KW-0472">Membrane</keyword>
<sequence>MTLGVPNLENIFLFKNLITTFASTVLVGLAFTHLDTYSTASTIYSLENEIGRGPIKSIPQQSNILISCIF</sequence>
<evidence type="ECO:0000313" key="3">
    <source>
        <dbReference type="Proteomes" id="UP001603857"/>
    </source>
</evidence>
<organism evidence="2 3">
    <name type="scientific">Flemingia macrophylla</name>
    <dbReference type="NCBI Taxonomy" id="520843"/>
    <lineage>
        <taxon>Eukaryota</taxon>
        <taxon>Viridiplantae</taxon>
        <taxon>Streptophyta</taxon>
        <taxon>Embryophyta</taxon>
        <taxon>Tracheophyta</taxon>
        <taxon>Spermatophyta</taxon>
        <taxon>Magnoliopsida</taxon>
        <taxon>eudicotyledons</taxon>
        <taxon>Gunneridae</taxon>
        <taxon>Pentapetalae</taxon>
        <taxon>rosids</taxon>
        <taxon>fabids</taxon>
        <taxon>Fabales</taxon>
        <taxon>Fabaceae</taxon>
        <taxon>Papilionoideae</taxon>
        <taxon>50 kb inversion clade</taxon>
        <taxon>NPAAA clade</taxon>
        <taxon>indigoferoid/millettioid clade</taxon>
        <taxon>Phaseoleae</taxon>
        <taxon>Flemingia</taxon>
    </lineage>
</organism>
<protein>
    <recommendedName>
        <fullName evidence="4">NADH-plastoquinone oxidoreductase subunit 5</fullName>
    </recommendedName>
</protein>
<reference evidence="2 3" key="1">
    <citation type="submission" date="2024-08" db="EMBL/GenBank/DDBJ databases">
        <title>Insights into the chromosomal genome structure of Flemingia macrophylla.</title>
        <authorList>
            <person name="Ding Y."/>
            <person name="Zhao Y."/>
            <person name="Bi W."/>
            <person name="Wu M."/>
            <person name="Zhao G."/>
            <person name="Gong Y."/>
            <person name="Li W."/>
            <person name="Zhang P."/>
        </authorList>
    </citation>
    <scope>NUCLEOTIDE SEQUENCE [LARGE SCALE GENOMIC DNA]</scope>
    <source>
        <strain evidence="2">DYQJB</strain>
        <tissue evidence="2">Leaf</tissue>
    </source>
</reference>
<accession>A0ABD1MKJ0</accession>